<feature type="transmembrane region" description="Helical" evidence="2">
    <location>
        <begin position="104"/>
        <end position="122"/>
    </location>
</feature>
<proteinExistence type="predicted"/>
<feature type="region of interest" description="Disordered" evidence="1">
    <location>
        <begin position="80"/>
        <end position="101"/>
    </location>
</feature>
<evidence type="ECO:0008006" key="5">
    <source>
        <dbReference type="Google" id="ProtNLM"/>
    </source>
</evidence>
<accession>A0ABV9U075</accession>
<keyword evidence="2" id="KW-0812">Transmembrane</keyword>
<comment type="caution">
    <text evidence="3">The sequence shown here is derived from an EMBL/GenBank/DDBJ whole genome shotgun (WGS) entry which is preliminary data.</text>
</comment>
<organism evidence="3 4">
    <name type="scientific">Actinomadura gamaensis</name>
    <dbReference type="NCBI Taxonomy" id="1763541"/>
    <lineage>
        <taxon>Bacteria</taxon>
        <taxon>Bacillati</taxon>
        <taxon>Actinomycetota</taxon>
        <taxon>Actinomycetes</taxon>
        <taxon>Streptosporangiales</taxon>
        <taxon>Thermomonosporaceae</taxon>
        <taxon>Actinomadura</taxon>
    </lineage>
</organism>
<evidence type="ECO:0000256" key="2">
    <source>
        <dbReference type="SAM" id="Phobius"/>
    </source>
</evidence>
<dbReference type="RefSeq" id="WP_378255605.1">
    <property type="nucleotide sequence ID" value="NZ_JBHSIT010000004.1"/>
</dbReference>
<evidence type="ECO:0000313" key="3">
    <source>
        <dbReference type="EMBL" id="MFC4908710.1"/>
    </source>
</evidence>
<reference evidence="4" key="1">
    <citation type="journal article" date="2019" name="Int. J. Syst. Evol. Microbiol.">
        <title>The Global Catalogue of Microorganisms (GCM) 10K type strain sequencing project: providing services to taxonomists for standard genome sequencing and annotation.</title>
        <authorList>
            <consortium name="The Broad Institute Genomics Platform"/>
            <consortium name="The Broad Institute Genome Sequencing Center for Infectious Disease"/>
            <person name="Wu L."/>
            <person name="Ma J."/>
        </authorList>
    </citation>
    <scope>NUCLEOTIDE SEQUENCE [LARGE SCALE GENOMIC DNA]</scope>
    <source>
        <strain evidence="4">KLKA75</strain>
    </source>
</reference>
<dbReference type="Proteomes" id="UP001595872">
    <property type="component" value="Unassembled WGS sequence"/>
</dbReference>
<protein>
    <recommendedName>
        <fullName evidence="5">Cell wall synthesis protein CwsA</fullName>
    </recommendedName>
</protein>
<keyword evidence="2" id="KW-1133">Transmembrane helix</keyword>
<feature type="region of interest" description="Disordered" evidence="1">
    <location>
        <begin position="129"/>
        <end position="155"/>
    </location>
</feature>
<evidence type="ECO:0000256" key="1">
    <source>
        <dbReference type="SAM" id="MobiDB-lite"/>
    </source>
</evidence>
<keyword evidence="4" id="KW-1185">Reference proteome</keyword>
<name>A0ABV9U075_9ACTN</name>
<evidence type="ECO:0000313" key="4">
    <source>
        <dbReference type="Proteomes" id="UP001595872"/>
    </source>
</evidence>
<gene>
    <name evidence="3" type="ORF">ACFPCY_15385</name>
</gene>
<sequence>MSIRRKPRQEVTTRLDRAQVAFRQGLSACRDNASVAAERIGPAARQSRDMAAERVLAARGWSAPRLAQAARYVESDLGPRVSGMLTDTAHRLEPPRPRRRGRGAMVAMLAGVTAAGLAGVVLTRRNAAQTAQLMTDESSSEPADSQIDQVPSKTN</sequence>
<dbReference type="EMBL" id="JBHSIT010000004">
    <property type="protein sequence ID" value="MFC4908710.1"/>
    <property type="molecule type" value="Genomic_DNA"/>
</dbReference>
<keyword evidence="2" id="KW-0472">Membrane</keyword>